<dbReference type="InterPro" id="IPR010402">
    <property type="entry name" value="CCT_domain"/>
</dbReference>
<dbReference type="GO" id="GO:0009909">
    <property type="term" value="P:regulation of flower development"/>
    <property type="evidence" value="ECO:0007669"/>
    <property type="project" value="InterPro"/>
</dbReference>
<evidence type="ECO:0000259" key="6">
    <source>
        <dbReference type="PROSITE" id="PS51017"/>
    </source>
</evidence>
<dbReference type="Proteomes" id="UP000289340">
    <property type="component" value="Chromosome 11"/>
</dbReference>
<keyword evidence="2 3" id="KW-0539">Nucleus</keyword>
<comment type="caution">
    <text evidence="7">The sequence shown here is derived from an EMBL/GenBank/DDBJ whole genome shotgun (WGS) entry which is preliminary data.</text>
</comment>
<evidence type="ECO:0000256" key="5">
    <source>
        <dbReference type="SAM" id="SignalP"/>
    </source>
</evidence>
<evidence type="ECO:0000256" key="2">
    <source>
        <dbReference type="ARBA" id="ARBA00023242"/>
    </source>
</evidence>
<dbReference type="PANTHER" id="PTHR31319">
    <property type="entry name" value="ZINC FINGER PROTEIN CONSTANS-LIKE 4"/>
    <property type="match status" value="1"/>
</dbReference>
<organism evidence="7 8">
    <name type="scientific">Glycine soja</name>
    <name type="common">Wild soybean</name>
    <dbReference type="NCBI Taxonomy" id="3848"/>
    <lineage>
        <taxon>Eukaryota</taxon>
        <taxon>Viridiplantae</taxon>
        <taxon>Streptophyta</taxon>
        <taxon>Embryophyta</taxon>
        <taxon>Tracheophyta</taxon>
        <taxon>Spermatophyta</taxon>
        <taxon>Magnoliopsida</taxon>
        <taxon>eudicotyledons</taxon>
        <taxon>Gunneridae</taxon>
        <taxon>Pentapetalae</taxon>
        <taxon>rosids</taxon>
        <taxon>fabids</taxon>
        <taxon>Fabales</taxon>
        <taxon>Fabaceae</taxon>
        <taxon>Papilionoideae</taxon>
        <taxon>50 kb inversion clade</taxon>
        <taxon>NPAAA clade</taxon>
        <taxon>indigoferoid/millettioid clade</taxon>
        <taxon>Phaseoleae</taxon>
        <taxon>Glycine</taxon>
        <taxon>Glycine subgen. Soja</taxon>
    </lineage>
</organism>
<feature type="chain" id="PRO_5019418128" description="CCT domain-containing protein" evidence="5">
    <location>
        <begin position="18"/>
        <end position="297"/>
    </location>
</feature>
<keyword evidence="5" id="KW-0732">Signal</keyword>
<feature type="compositionally biased region" description="Acidic residues" evidence="4">
    <location>
        <begin position="260"/>
        <end position="270"/>
    </location>
</feature>
<dbReference type="SMR" id="A0A445I209"/>
<dbReference type="GO" id="GO:0005634">
    <property type="term" value="C:nucleus"/>
    <property type="evidence" value="ECO:0007669"/>
    <property type="project" value="UniProtKB-SubCell"/>
</dbReference>
<gene>
    <name evidence="7" type="ORF">D0Y65_029945</name>
</gene>
<feature type="region of interest" description="Disordered" evidence="4">
    <location>
        <begin position="239"/>
        <end position="270"/>
    </location>
</feature>
<dbReference type="InterPro" id="IPR045281">
    <property type="entry name" value="CONSTANS-like"/>
</dbReference>
<evidence type="ECO:0000313" key="8">
    <source>
        <dbReference type="Proteomes" id="UP000289340"/>
    </source>
</evidence>
<dbReference type="Pfam" id="PF06203">
    <property type="entry name" value="CCT"/>
    <property type="match status" value="1"/>
</dbReference>
<comment type="subcellular location">
    <subcellularLocation>
        <location evidence="1 3">Nucleus</location>
    </subcellularLocation>
</comment>
<evidence type="ECO:0000256" key="1">
    <source>
        <dbReference type="ARBA" id="ARBA00004123"/>
    </source>
</evidence>
<evidence type="ECO:0000256" key="4">
    <source>
        <dbReference type="SAM" id="MobiDB-lite"/>
    </source>
</evidence>
<evidence type="ECO:0000313" key="7">
    <source>
        <dbReference type="EMBL" id="RZB79962.1"/>
    </source>
</evidence>
<sequence>MHSFFLFLNLSTKLTSSRSTFPRAMYTHRNASLSRAAADSLGHFLSPPDASTASPMQYSAAAHHQLGLGEFDNSVHELNYSEMSSSNTYNSCSSGCTSYMGSPSSLASNYESRRVVQRSVSSHSLQKNGRAHHQPFSEFSPLFVEFIDSENGPVRRACSTGDLQRFNGMQHFQHSDSSLSSESSLIIEEMSRTSPYSPEEKKVRIERYRNKRNQRNFGKKIKYACRKTLADSRPRIRGRFARNDETAKNPPAQWSHMGNGEEEDEEEENWADFFDSLVPANIAQEPQGSSSSFGVFY</sequence>
<keyword evidence="8" id="KW-1185">Reference proteome</keyword>
<proteinExistence type="predicted"/>
<reference evidence="7 8" key="1">
    <citation type="submission" date="2018-09" db="EMBL/GenBank/DDBJ databases">
        <title>A high-quality reference genome of wild soybean provides a powerful tool to mine soybean genomes.</title>
        <authorList>
            <person name="Xie M."/>
            <person name="Chung C.Y.L."/>
            <person name="Li M.-W."/>
            <person name="Wong F.-L."/>
            <person name="Chan T.-F."/>
            <person name="Lam H.-M."/>
        </authorList>
    </citation>
    <scope>NUCLEOTIDE SEQUENCE [LARGE SCALE GENOMIC DNA]</scope>
    <source>
        <strain evidence="8">cv. W05</strain>
        <tissue evidence="7">Hypocotyl of etiolated seedlings</tissue>
    </source>
</reference>
<dbReference type="Gramene" id="XM_028333395.1">
    <property type="protein sequence ID" value="XP_028189196.1"/>
    <property type="gene ID" value="LOC114375569"/>
</dbReference>
<accession>A0A445I209</accession>
<feature type="signal peptide" evidence="5">
    <location>
        <begin position="1"/>
        <end position="17"/>
    </location>
</feature>
<dbReference type="EMBL" id="QZWG01000011">
    <property type="protein sequence ID" value="RZB79962.1"/>
    <property type="molecule type" value="Genomic_DNA"/>
</dbReference>
<dbReference type="AlphaFoldDB" id="A0A445I209"/>
<name>A0A445I209_GLYSO</name>
<protein>
    <recommendedName>
        <fullName evidence="6">CCT domain-containing protein</fullName>
    </recommendedName>
</protein>
<dbReference type="PROSITE" id="PS51017">
    <property type="entry name" value="CCT"/>
    <property type="match status" value="1"/>
</dbReference>
<dbReference type="PANTHER" id="PTHR31319:SF114">
    <property type="entry name" value="OS12G0262400 PROTEIN"/>
    <property type="match status" value="1"/>
</dbReference>
<evidence type="ECO:0000256" key="3">
    <source>
        <dbReference type="PROSITE-ProRule" id="PRU00357"/>
    </source>
</evidence>
<dbReference type="GO" id="GO:0003700">
    <property type="term" value="F:DNA-binding transcription factor activity"/>
    <property type="evidence" value="ECO:0007669"/>
    <property type="project" value="TreeGrafter"/>
</dbReference>
<feature type="domain" description="CCT" evidence="6">
    <location>
        <begin position="201"/>
        <end position="243"/>
    </location>
</feature>